<sequence length="289" mass="32858">MTFQKMIFALEAYWADHGCVILQPYDLEVGAGTFHPATFLRVLGPEPWRVGYVQPSRRPKDARYGENPNRLYRHYQYQVILKPSPDDIQDLYLDSLAAIGIDLTRHDIRFEEDDWQSPTLGATGVGWQVTMDGIEITQFTYFQQVGGFELDPISVELTYGLERLAMAIQGAPDFGAIEWTDGITYGEVHRGEERQHSLYSYSVASVDSLFDCFRAYEREVDLLLEAGLVYPAYEYVLKCSHTFNLLEARGAIAVTERTNYITRIRKLARAVATRYLEQGGDGSHTGTEE</sequence>
<keyword evidence="8" id="KW-0963">Cytoplasm</keyword>
<dbReference type="NCBIfam" id="NF006827">
    <property type="entry name" value="PRK09348.1"/>
    <property type="match status" value="1"/>
</dbReference>
<dbReference type="STRING" id="1703770.AMJ39_04050"/>
<dbReference type="Proteomes" id="UP000052008">
    <property type="component" value="Unassembled WGS sequence"/>
</dbReference>
<name>A0A0S7WUJ5_UNCT6</name>
<dbReference type="Gene3D" id="3.30.930.10">
    <property type="entry name" value="Bira Bifunctional Protein, Domain 2"/>
    <property type="match status" value="1"/>
</dbReference>
<dbReference type="PRINTS" id="PR01044">
    <property type="entry name" value="TRNASYNTHGA"/>
</dbReference>
<keyword evidence="3 8" id="KW-0547">Nucleotide-binding</keyword>
<dbReference type="Pfam" id="PF02091">
    <property type="entry name" value="tRNA-synt_2e"/>
    <property type="match status" value="1"/>
</dbReference>
<dbReference type="EMBL" id="LIZS01000015">
    <property type="protein sequence ID" value="KPJ53679.1"/>
    <property type="molecule type" value="Genomic_DNA"/>
</dbReference>
<proteinExistence type="inferred from homology"/>
<keyword evidence="4 8" id="KW-0067">ATP-binding</keyword>
<accession>A0A0S7WUJ5</accession>
<dbReference type="GO" id="GO:0005829">
    <property type="term" value="C:cytosol"/>
    <property type="evidence" value="ECO:0007669"/>
    <property type="project" value="TreeGrafter"/>
</dbReference>
<dbReference type="Gene3D" id="1.20.58.180">
    <property type="entry name" value="Class II aaRS and biotin synthetases, domain 2"/>
    <property type="match status" value="1"/>
</dbReference>
<dbReference type="GO" id="GO:0006426">
    <property type="term" value="P:glycyl-tRNA aminoacylation"/>
    <property type="evidence" value="ECO:0007669"/>
    <property type="project" value="UniProtKB-UniRule"/>
</dbReference>
<keyword evidence="2 8" id="KW-0436">Ligase</keyword>
<dbReference type="InterPro" id="IPR045864">
    <property type="entry name" value="aa-tRNA-synth_II/BPL/LPL"/>
</dbReference>
<evidence type="ECO:0000256" key="6">
    <source>
        <dbReference type="ARBA" id="ARBA00023146"/>
    </source>
</evidence>
<dbReference type="PROSITE" id="PS50861">
    <property type="entry name" value="AA_TRNA_LIGASE_II_GLYAB"/>
    <property type="match status" value="1"/>
</dbReference>
<dbReference type="HAMAP" id="MF_00254">
    <property type="entry name" value="Gly_tRNA_synth_alpha"/>
    <property type="match status" value="1"/>
</dbReference>
<dbReference type="SUPFAM" id="SSF55681">
    <property type="entry name" value="Class II aaRS and biotin synthetases"/>
    <property type="match status" value="1"/>
</dbReference>
<dbReference type="GO" id="GO:0005524">
    <property type="term" value="F:ATP binding"/>
    <property type="evidence" value="ECO:0007669"/>
    <property type="project" value="UniProtKB-UniRule"/>
</dbReference>
<evidence type="ECO:0000256" key="1">
    <source>
        <dbReference type="ARBA" id="ARBA00008226"/>
    </source>
</evidence>
<evidence type="ECO:0000256" key="8">
    <source>
        <dbReference type="HAMAP-Rule" id="MF_00254"/>
    </source>
</evidence>
<protein>
    <recommendedName>
        <fullName evidence="8">Glycine--tRNA ligase alpha subunit</fullName>
        <ecNumber evidence="8">6.1.1.14</ecNumber>
    </recommendedName>
    <alternativeName>
        <fullName evidence="8">Glycyl-tRNA synthetase alpha subunit</fullName>
        <shortName evidence="8">GlyRS</shortName>
    </alternativeName>
</protein>
<dbReference type="PANTHER" id="PTHR30075">
    <property type="entry name" value="GLYCYL-TRNA SYNTHETASE"/>
    <property type="match status" value="1"/>
</dbReference>
<comment type="subcellular location">
    <subcellularLocation>
        <location evidence="8">Cytoplasm</location>
    </subcellularLocation>
</comment>
<dbReference type="AlphaFoldDB" id="A0A0S7WUJ5"/>
<comment type="similarity">
    <text evidence="1 8">Belongs to the class-II aminoacyl-tRNA synthetase family.</text>
</comment>
<dbReference type="GO" id="GO:0004820">
    <property type="term" value="F:glycine-tRNA ligase activity"/>
    <property type="evidence" value="ECO:0007669"/>
    <property type="project" value="UniProtKB-UniRule"/>
</dbReference>
<dbReference type="PATRIC" id="fig|1703770.3.peg.1631"/>
<comment type="catalytic activity">
    <reaction evidence="7 8">
        <text>tRNA(Gly) + glycine + ATP = glycyl-tRNA(Gly) + AMP + diphosphate</text>
        <dbReference type="Rhea" id="RHEA:16013"/>
        <dbReference type="Rhea" id="RHEA-COMP:9664"/>
        <dbReference type="Rhea" id="RHEA-COMP:9683"/>
        <dbReference type="ChEBI" id="CHEBI:30616"/>
        <dbReference type="ChEBI" id="CHEBI:33019"/>
        <dbReference type="ChEBI" id="CHEBI:57305"/>
        <dbReference type="ChEBI" id="CHEBI:78442"/>
        <dbReference type="ChEBI" id="CHEBI:78522"/>
        <dbReference type="ChEBI" id="CHEBI:456215"/>
        <dbReference type="EC" id="6.1.1.14"/>
    </reaction>
</comment>
<evidence type="ECO:0000313" key="9">
    <source>
        <dbReference type="EMBL" id="KPJ53679.1"/>
    </source>
</evidence>
<keyword evidence="6 8" id="KW-0030">Aminoacyl-tRNA synthetase</keyword>
<comment type="subunit">
    <text evidence="8">Tetramer of two alpha and two beta subunits.</text>
</comment>
<evidence type="ECO:0000256" key="4">
    <source>
        <dbReference type="ARBA" id="ARBA00022840"/>
    </source>
</evidence>
<dbReference type="NCBIfam" id="TIGR00388">
    <property type="entry name" value="glyQ"/>
    <property type="match status" value="1"/>
</dbReference>
<dbReference type="PANTHER" id="PTHR30075:SF2">
    <property type="entry name" value="GLYCINE--TRNA LIGASE, CHLOROPLASTIC_MITOCHONDRIAL 2"/>
    <property type="match status" value="1"/>
</dbReference>
<evidence type="ECO:0000256" key="2">
    <source>
        <dbReference type="ARBA" id="ARBA00022598"/>
    </source>
</evidence>
<organism evidence="9 10">
    <name type="scientific">candidate division TA06 bacterium DG_24</name>
    <dbReference type="NCBI Taxonomy" id="1703770"/>
    <lineage>
        <taxon>Bacteria</taxon>
        <taxon>Bacteria division TA06</taxon>
    </lineage>
</organism>
<reference evidence="9 10" key="1">
    <citation type="journal article" date="2015" name="Microbiome">
        <title>Genomic resolution of linkages in carbon, nitrogen, and sulfur cycling among widespread estuary sediment bacteria.</title>
        <authorList>
            <person name="Baker B.J."/>
            <person name="Lazar C.S."/>
            <person name="Teske A.P."/>
            <person name="Dick G.J."/>
        </authorList>
    </citation>
    <scope>NUCLEOTIDE SEQUENCE [LARGE SCALE GENOMIC DNA]</scope>
    <source>
        <strain evidence="9">DG_24</strain>
    </source>
</reference>
<evidence type="ECO:0000256" key="7">
    <source>
        <dbReference type="ARBA" id="ARBA00047937"/>
    </source>
</evidence>
<dbReference type="InterPro" id="IPR006194">
    <property type="entry name" value="Gly-tRNA-synth_heterodimer"/>
</dbReference>
<dbReference type="EC" id="6.1.1.14" evidence="8"/>
<keyword evidence="5 8" id="KW-0648">Protein biosynthesis</keyword>
<comment type="caution">
    <text evidence="9">The sequence shown here is derived from an EMBL/GenBank/DDBJ whole genome shotgun (WGS) entry which is preliminary data.</text>
</comment>
<evidence type="ECO:0000256" key="3">
    <source>
        <dbReference type="ARBA" id="ARBA00022741"/>
    </source>
</evidence>
<gene>
    <name evidence="8" type="primary">glyQ</name>
    <name evidence="9" type="ORF">AMJ39_04050</name>
</gene>
<evidence type="ECO:0000256" key="5">
    <source>
        <dbReference type="ARBA" id="ARBA00022917"/>
    </source>
</evidence>
<dbReference type="InterPro" id="IPR002310">
    <property type="entry name" value="Gly-tRNA_ligase_asu"/>
</dbReference>
<evidence type="ECO:0000313" key="10">
    <source>
        <dbReference type="Proteomes" id="UP000052008"/>
    </source>
</evidence>